<dbReference type="InterPro" id="IPR010734">
    <property type="entry name" value="Copine_C"/>
</dbReference>
<accession>A0A078AQ89</accession>
<dbReference type="SUPFAM" id="SSF53300">
    <property type="entry name" value="vWA-like"/>
    <property type="match status" value="1"/>
</dbReference>
<dbReference type="EMBL" id="CCKQ01012934">
    <property type="protein sequence ID" value="CDW84565.1"/>
    <property type="molecule type" value="Genomic_DNA"/>
</dbReference>
<dbReference type="PANTHER" id="PTHR10857:SF106">
    <property type="entry name" value="C2 DOMAIN-CONTAINING PROTEIN"/>
    <property type="match status" value="1"/>
</dbReference>
<dbReference type="InterPro" id="IPR000008">
    <property type="entry name" value="C2_dom"/>
</dbReference>
<dbReference type="InterPro" id="IPR045052">
    <property type="entry name" value="Copine"/>
</dbReference>
<dbReference type="SMART" id="SM00239">
    <property type="entry name" value="C2"/>
    <property type="match status" value="2"/>
</dbReference>
<dbReference type="Pfam" id="PF00168">
    <property type="entry name" value="C2"/>
    <property type="match status" value="2"/>
</dbReference>
<dbReference type="OrthoDB" id="5855668at2759"/>
<dbReference type="CDD" id="cd04048">
    <property type="entry name" value="C2A_Copine"/>
    <property type="match status" value="1"/>
</dbReference>
<comment type="similarity">
    <text evidence="1">Belongs to the copine family.</text>
</comment>
<evidence type="ECO:0000259" key="2">
    <source>
        <dbReference type="PROSITE" id="PS50004"/>
    </source>
</evidence>
<evidence type="ECO:0000313" key="5">
    <source>
        <dbReference type="Proteomes" id="UP000039865"/>
    </source>
</evidence>
<gene>
    <name evidence="4" type="primary">Contig6683.g7149</name>
    <name evidence="4" type="ORF">STYLEM_13630</name>
</gene>
<dbReference type="GO" id="GO:0005886">
    <property type="term" value="C:plasma membrane"/>
    <property type="evidence" value="ECO:0007669"/>
    <property type="project" value="TreeGrafter"/>
</dbReference>
<dbReference type="Gene3D" id="2.60.40.150">
    <property type="entry name" value="C2 domain"/>
    <property type="match status" value="2"/>
</dbReference>
<dbReference type="InterPro" id="IPR002035">
    <property type="entry name" value="VWF_A"/>
</dbReference>
<dbReference type="InterPro" id="IPR036465">
    <property type="entry name" value="vWFA_dom_sf"/>
</dbReference>
<proteinExistence type="inferred from homology"/>
<name>A0A078AQ89_STYLE</name>
<dbReference type="InParanoid" id="A0A078AQ89"/>
<dbReference type="InterPro" id="IPR035892">
    <property type="entry name" value="C2_domain_sf"/>
</dbReference>
<dbReference type="Proteomes" id="UP000039865">
    <property type="component" value="Unassembled WGS sequence"/>
</dbReference>
<dbReference type="AlphaFoldDB" id="A0A078AQ89"/>
<keyword evidence="5" id="KW-1185">Reference proteome</keyword>
<sequence>MESSNNIMPPNLKQRIALYISARGLVNLDVMSKSDPQVEVYLKDKNTNWTLVGKTERINNNLNPDFSNFIECDYFFEKEQFVRFMAYDIDDNKGHKEFIGKVETTIGKICGALKQTFVSELKDDKHTKSRGKLIVRLDSINSSNDEARIKLSANLVSLSSMCCSAVNDPYFIISRARSQENREEFVRIFKGDVKLSNINPVWNPIKLKVAQICNGDHDLPIKFSVYSQIESGNDLFYGEAETTVNKLKSGDKRLNLSKKGKNGGALIIDQFVVIEMPNFMEYLRSGWAVNMSFAVDFTASNGEQSQLNSLHYQNPQSGVMNQYESAIWAVGRVVEPYALNCQFATFGFGGVPRFLGATSVSHCFNLNGQPNPQIIGLQNVFNAYKVAVNNTSLSGPTYMAPILKALLGYVQQCIQFQMYHCMVILTDGDIVDMTDTTDMVVQLSAFPVSIIIIGVGDDSFEKMKYLDSDDKVLQGKSGKAVRDIVQFVKFQDYKNQDIGVLAEEVLKEMPDQIVGYMLMKGIKPQKLEWVSVDNAVLSHNESAQVEIQQQLPQ</sequence>
<feature type="domain" description="C2" evidence="2">
    <location>
        <begin position="129"/>
        <end position="258"/>
    </location>
</feature>
<evidence type="ECO:0000256" key="1">
    <source>
        <dbReference type="ARBA" id="ARBA00009048"/>
    </source>
</evidence>
<dbReference type="PROSITE" id="PS50234">
    <property type="entry name" value="VWFA"/>
    <property type="match status" value="1"/>
</dbReference>
<dbReference type="GO" id="GO:0071277">
    <property type="term" value="P:cellular response to calcium ion"/>
    <property type="evidence" value="ECO:0007669"/>
    <property type="project" value="TreeGrafter"/>
</dbReference>
<dbReference type="OMA" id="AHDSHSK"/>
<feature type="domain" description="C2" evidence="2">
    <location>
        <begin position="1"/>
        <end position="119"/>
    </location>
</feature>
<reference evidence="4 5" key="1">
    <citation type="submission" date="2014-06" db="EMBL/GenBank/DDBJ databases">
        <authorList>
            <person name="Swart Estienne"/>
        </authorList>
    </citation>
    <scope>NUCLEOTIDE SEQUENCE [LARGE SCALE GENOMIC DNA]</scope>
    <source>
        <strain evidence="4 5">130c</strain>
    </source>
</reference>
<evidence type="ECO:0000259" key="3">
    <source>
        <dbReference type="PROSITE" id="PS50234"/>
    </source>
</evidence>
<protein>
    <submittedName>
        <fullName evidence="4">Copine family protein</fullName>
    </submittedName>
</protein>
<dbReference type="PANTHER" id="PTHR10857">
    <property type="entry name" value="COPINE"/>
    <property type="match status" value="1"/>
</dbReference>
<dbReference type="GO" id="GO:0005544">
    <property type="term" value="F:calcium-dependent phospholipid binding"/>
    <property type="evidence" value="ECO:0007669"/>
    <property type="project" value="InterPro"/>
</dbReference>
<organism evidence="4 5">
    <name type="scientific">Stylonychia lemnae</name>
    <name type="common">Ciliate</name>
    <dbReference type="NCBI Taxonomy" id="5949"/>
    <lineage>
        <taxon>Eukaryota</taxon>
        <taxon>Sar</taxon>
        <taxon>Alveolata</taxon>
        <taxon>Ciliophora</taxon>
        <taxon>Intramacronucleata</taxon>
        <taxon>Spirotrichea</taxon>
        <taxon>Stichotrichia</taxon>
        <taxon>Sporadotrichida</taxon>
        <taxon>Oxytrichidae</taxon>
        <taxon>Stylonychinae</taxon>
        <taxon>Stylonychia</taxon>
    </lineage>
</organism>
<evidence type="ECO:0000313" key="4">
    <source>
        <dbReference type="EMBL" id="CDW84565.1"/>
    </source>
</evidence>
<dbReference type="SUPFAM" id="SSF49562">
    <property type="entry name" value="C2 domain (Calcium/lipid-binding domain, CaLB)"/>
    <property type="match status" value="2"/>
</dbReference>
<dbReference type="PROSITE" id="PS50004">
    <property type="entry name" value="C2"/>
    <property type="match status" value="2"/>
</dbReference>
<feature type="domain" description="VWFA" evidence="3">
    <location>
        <begin position="290"/>
        <end position="509"/>
    </location>
</feature>
<dbReference type="Pfam" id="PF07002">
    <property type="entry name" value="Copine"/>
    <property type="match status" value="1"/>
</dbReference>
<dbReference type="SMART" id="SM00327">
    <property type="entry name" value="VWA"/>
    <property type="match status" value="1"/>
</dbReference>